<dbReference type="GO" id="GO:0005634">
    <property type="term" value="C:nucleus"/>
    <property type="evidence" value="ECO:0007669"/>
    <property type="project" value="UniProtKB-SubCell"/>
</dbReference>
<dbReference type="Pfam" id="PF00385">
    <property type="entry name" value="Chromo"/>
    <property type="match status" value="1"/>
</dbReference>
<evidence type="ECO:0000313" key="5">
    <source>
        <dbReference type="Proteomes" id="UP001274896"/>
    </source>
</evidence>
<keyword evidence="5" id="KW-1185">Reference proteome</keyword>
<dbReference type="SUPFAM" id="SSF54160">
    <property type="entry name" value="Chromo domain-like"/>
    <property type="match status" value="1"/>
</dbReference>
<comment type="caution">
    <text evidence="4">The sequence shown here is derived from an EMBL/GenBank/DDBJ whole genome shotgun (WGS) entry which is preliminary data.</text>
</comment>
<dbReference type="InterPro" id="IPR016197">
    <property type="entry name" value="Chromo-like_dom_sf"/>
</dbReference>
<evidence type="ECO:0000256" key="1">
    <source>
        <dbReference type="ARBA" id="ARBA00004123"/>
    </source>
</evidence>
<evidence type="ECO:0000256" key="2">
    <source>
        <dbReference type="SAM" id="MobiDB-lite"/>
    </source>
</evidence>
<evidence type="ECO:0000259" key="3">
    <source>
        <dbReference type="PROSITE" id="PS50013"/>
    </source>
</evidence>
<evidence type="ECO:0000313" key="4">
    <source>
        <dbReference type="EMBL" id="KAK3516034.1"/>
    </source>
</evidence>
<proteinExistence type="predicted"/>
<feature type="non-terminal residue" evidence="4">
    <location>
        <position position="1"/>
    </location>
</feature>
<feature type="compositionally biased region" description="Basic and acidic residues" evidence="2">
    <location>
        <begin position="73"/>
        <end position="86"/>
    </location>
</feature>
<dbReference type="PROSITE" id="PS50013">
    <property type="entry name" value="CHROMO_2"/>
    <property type="match status" value="1"/>
</dbReference>
<comment type="subcellular location">
    <subcellularLocation>
        <location evidence="1">Nucleus</location>
    </subcellularLocation>
</comment>
<accession>A0AAE0Q9U1</accession>
<sequence>MHALLDSRRVRLRIQYLVDWEGYGPEERLWVDAADILDPLLSEEFHRDHQNKPAPRPRGRPCIQRKRLAKKKRDMDRTEENRQEYKELQRRVKREVSKAKQKAYDELYTRSRNPSAGLKLSFLSSGGAFVTVSCVGLHDLEFA</sequence>
<dbReference type="InterPro" id="IPR000953">
    <property type="entry name" value="Chromo/chromo_shadow_dom"/>
</dbReference>
<feature type="region of interest" description="Disordered" evidence="2">
    <location>
        <begin position="45"/>
        <end position="86"/>
    </location>
</feature>
<dbReference type="Gene3D" id="2.40.50.40">
    <property type="match status" value="1"/>
</dbReference>
<name>A0AAE0Q9U1_9TELE</name>
<dbReference type="AlphaFoldDB" id="A0AAE0Q9U1"/>
<dbReference type="Proteomes" id="UP001274896">
    <property type="component" value="Unassembled WGS sequence"/>
</dbReference>
<feature type="compositionally biased region" description="Basic residues" evidence="2">
    <location>
        <begin position="55"/>
        <end position="72"/>
    </location>
</feature>
<reference evidence="4" key="1">
    <citation type="submission" date="2023-06" db="EMBL/GenBank/DDBJ databases">
        <title>Male Hemibagrus guttatus genome.</title>
        <authorList>
            <person name="Bian C."/>
        </authorList>
    </citation>
    <scope>NUCLEOTIDE SEQUENCE</scope>
    <source>
        <strain evidence="4">Male_cb2023</strain>
        <tissue evidence="4">Muscle</tissue>
    </source>
</reference>
<dbReference type="EMBL" id="JAUCMX010000019">
    <property type="protein sequence ID" value="KAK3516034.1"/>
    <property type="molecule type" value="Genomic_DNA"/>
</dbReference>
<protein>
    <recommendedName>
        <fullName evidence="3">Chromo domain-containing protein</fullName>
    </recommendedName>
</protein>
<dbReference type="InterPro" id="IPR023780">
    <property type="entry name" value="Chromo_domain"/>
</dbReference>
<feature type="domain" description="Chromo" evidence="3">
    <location>
        <begin position="1"/>
        <end position="57"/>
    </location>
</feature>
<gene>
    <name evidence="4" type="ORF">QTP70_002334</name>
</gene>
<organism evidence="4 5">
    <name type="scientific">Hemibagrus guttatus</name>
    <dbReference type="NCBI Taxonomy" id="175788"/>
    <lineage>
        <taxon>Eukaryota</taxon>
        <taxon>Metazoa</taxon>
        <taxon>Chordata</taxon>
        <taxon>Craniata</taxon>
        <taxon>Vertebrata</taxon>
        <taxon>Euteleostomi</taxon>
        <taxon>Actinopterygii</taxon>
        <taxon>Neopterygii</taxon>
        <taxon>Teleostei</taxon>
        <taxon>Ostariophysi</taxon>
        <taxon>Siluriformes</taxon>
        <taxon>Bagridae</taxon>
        <taxon>Hemibagrus</taxon>
    </lineage>
</organism>